<dbReference type="InterPro" id="IPR013394">
    <property type="entry name" value="T3SS_HrpB1/HrpK"/>
</dbReference>
<evidence type="ECO:0008006" key="4">
    <source>
        <dbReference type="Google" id="ProtNLM"/>
    </source>
</evidence>
<dbReference type="Proteomes" id="UP000256838">
    <property type="component" value="Unassembled WGS sequence"/>
</dbReference>
<dbReference type="AlphaFoldDB" id="A0A3D8JVC9"/>
<accession>A0A3D8JVC9</accession>
<sequence>MGIRVRTDRSGRARPYPRAAAHRAIDAKRGAGGRTRLRAPNASRLPRQPIAPAACVDFGRPHSASDRATGRPCLVCYLADIQPASLSHSTRGTQMNEPIDAIQASAELVGGLTEVLRVALADQFPATRADVEDIEQLLDALHLLRPELPELRMFDGFVQVVRADWHAAIETFSTLAASSQCLPGSKAMLAYCLDATSDVSWRQLALELLDDPRADAQVRLLAQALVARNDMEDARMVALRTGRFTEPESLRTLHGTGGAAAGAEPHAPAAPAAPAPEPQYLRL</sequence>
<feature type="compositionally biased region" description="Low complexity" evidence="1">
    <location>
        <begin position="261"/>
        <end position="270"/>
    </location>
</feature>
<feature type="region of interest" description="Disordered" evidence="1">
    <location>
        <begin position="248"/>
        <end position="283"/>
    </location>
</feature>
<gene>
    <name evidence="2" type="ORF">DWV00_22430</name>
</gene>
<dbReference type="Pfam" id="PF09613">
    <property type="entry name" value="HrpB1_HrpK"/>
    <property type="match status" value="1"/>
</dbReference>
<name>A0A3D8JVC9_9BURK</name>
<evidence type="ECO:0000313" key="2">
    <source>
        <dbReference type="EMBL" id="RDU96752.1"/>
    </source>
</evidence>
<evidence type="ECO:0000256" key="1">
    <source>
        <dbReference type="SAM" id="MobiDB-lite"/>
    </source>
</evidence>
<organism evidence="2 3">
    <name type="scientific">Trinickia dinghuensis</name>
    <dbReference type="NCBI Taxonomy" id="2291023"/>
    <lineage>
        <taxon>Bacteria</taxon>
        <taxon>Pseudomonadati</taxon>
        <taxon>Pseudomonadota</taxon>
        <taxon>Betaproteobacteria</taxon>
        <taxon>Burkholderiales</taxon>
        <taxon>Burkholderiaceae</taxon>
        <taxon>Trinickia</taxon>
    </lineage>
</organism>
<dbReference type="EMBL" id="QRGA01000013">
    <property type="protein sequence ID" value="RDU96752.1"/>
    <property type="molecule type" value="Genomic_DNA"/>
</dbReference>
<proteinExistence type="predicted"/>
<keyword evidence="3" id="KW-1185">Reference proteome</keyword>
<comment type="caution">
    <text evidence="2">The sequence shown here is derived from an EMBL/GenBank/DDBJ whole genome shotgun (WGS) entry which is preliminary data.</text>
</comment>
<reference evidence="2 3" key="1">
    <citation type="submission" date="2018-08" db="EMBL/GenBank/DDBJ databases">
        <title>Paraburkholderia sp. DHOM06 isolated from forest soil.</title>
        <authorList>
            <person name="Gao Z.-H."/>
            <person name="Qiu L.-H."/>
        </authorList>
    </citation>
    <scope>NUCLEOTIDE SEQUENCE [LARGE SCALE GENOMIC DNA]</scope>
    <source>
        <strain evidence="2 3">DHOM06</strain>
    </source>
</reference>
<evidence type="ECO:0000313" key="3">
    <source>
        <dbReference type="Proteomes" id="UP000256838"/>
    </source>
</evidence>
<protein>
    <recommendedName>
        <fullName evidence="4">HrpB1 family type III secretion system apparatus protein</fullName>
    </recommendedName>
</protein>